<accession>A0A6A6GRP3</accession>
<name>A0A6A6GRP3_VIRVR</name>
<dbReference type="EMBL" id="ML991967">
    <property type="protein sequence ID" value="KAF2228422.1"/>
    <property type="molecule type" value="Genomic_DNA"/>
</dbReference>
<organism evidence="1 2">
    <name type="scientific">Viridothelium virens</name>
    <name type="common">Speckled blister lichen</name>
    <name type="synonym">Trypethelium virens</name>
    <dbReference type="NCBI Taxonomy" id="1048519"/>
    <lineage>
        <taxon>Eukaryota</taxon>
        <taxon>Fungi</taxon>
        <taxon>Dikarya</taxon>
        <taxon>Ascomycota</taxon>
        <taxon>Pezizomycotina</taxon>
        <taxon>Dothideomycetes</taxon>
        <taxon>Dothideomycetes incertae sedis</taxon>
        <taxon>Trypetheliales</taxon>
        <taxon>Trypetheliaceae</taxon>
        <taxon>Viridothelium</taxon>
    </lineage>
</organism>
<proteinExistence type="predicted"/>
<gene>
    <name evidence="1" type="ORF">EV356DRAFT_457908</name>
</gene>
<sequence length="58" mass="6765">NNIREGEEAKVKKEEGKSVLELQNAYITQIGINNYSILINIIKYLSKRLIKVFWLLSK</sequence>
<dbReference type="AlphaFoldDB" id="A0A6A6GRP3"/>
<dbReference type="OrthoDB" id="3943268at2759"/>
<keyword evidence="2" id="KW-1185">Reference proteome</keyword>
<evidence type="ECO:0000313" key="2">
    <source>
        <dbReference type="Proteomes" id="UP000800092"/>
    </source>
</evidence>
<feature type="non-terminal residue" evidence="1">
    <location>
        <position position="1"/>
    </location>
</feature>
<evidence type="ECO:0000313" key="1">
    <source>
        <dbReference type="EMBL" id="KAF2228422.1"/>
    </source>
</evidence>
<protein>
    <submittedName>
        <fullName evidence="1">Uncharacterized protein</fullName>
    </submittedName>
</protein>
<dbReference type="Proteomes" id="UP000800092">
    <property type="component" value="Unassembled WGS sequence"/>
</dbReference>
<reference evidence="1" key="1">
    <citation type="journal article" date="2020" name="Stud. Mycol.">
        <title>101 Dothideomycetes genomes: a test case for predicting lifestyles and emergence of pathogens.</title>
        <authorList>
            <person name="Haridas S."/>
            <person name="Albert R."/>
            <person name="Binder M."/>
            <person name="Bloem J."/>
            <person name="Labutti K."/>
            <person name="Salamov A."/>
            <person name="Andreopoulos B."/>
            <person name="Baker S."/>
            <person name="Barry K."/>
            <person name="Bills G."/>
            <person name="Bluhm B."/>
            <person name="Cannon C."/>
            <person name="Castanera R."/>
            <person name="Culley D."/>
            <person name="Daum C."/>
            <person name="Ezra D."/>
            <person name="Gonzalez J."/>
            <person name="Henrissat B."/>
            <person name="Kuo A."/>
            <person name="Liang C."/>
            <person name="Lipzen A."/>
            <person name="Lutzoni F."/>
            <person name="Magnuson J."/>
            <person name="Mondo S."/>
            <person name="Nolan M."/>
            <person name="Ohm R."/>
            <person name="Pangilinan J."/>
            <person name="Park H.-J."/>
            <person name="Ramirez L."/>
            <person name="Alfaro M."/>
            <person name="Sun H."/>
            <person name="Tritt A."/>
            <person name="Yoshinaga Y."/>
            <person name="Zwiers L.-H."/>
            <person name="Turgeon B."/>
            <person name="Goodwin S."/>
            <person name="Spatafora J."/>
            <person name="Crous P."/>
            <person name="Grigoriev I."/>
        </authorList>
    </citation>
    <scope>NUCLEOTIDE SEQUENCE</scope>
    <source>
        <strain evidence="1">Tuck. ex Michener</strain>
    </source>
</reference>